<feature type="transmembrane region" description="Helical" evidence="7">
    <location>
        <begin position="444"/>
        <end position="465"/>
    </location>
</feature>
<feature type="transmembrane region" description="Helical" evidence="7">
    <location>
        <begin position="273"/>
        <end position="293"/>
    </location>
</feature>
<dbReference type="RefSeq" id="WP_242761598.1">
    <property type="nucleotide sequence ID" value="NZ_JALDAY010000002.1"/>
</dbReference>
<dbReference type="PANTHER" id="PTHR30250">
    <property type="entry name" value="PST FAMILY PREDICTED COLANIC ACID TRANSPORTER"/>
    <property type="match status" value="1"/>
</dbReference>
<evidence type="ECO:0000256" key="4">
    <source>
        <dbReference type="ARBA" id="ARBA00022989"/>
    </source>
</evidence>
<organism evidence="8 9">
    <name type="scientific">Streptomyces cylindrosporus</name>
    <dbReference type="NCBI Taxonomy" id="2927583"/>
    <lineage>
        <taxon>Bacteria</taxon>
        <taxon>Bacillati</taxon>
        <taxon>Actinomycetota</taxon>
        <taxon>Actinomycetes</taxon>
        <taxon>Kitasatosporales</taxon>
        <taxon>Streptomycetaceae</taxon>
        <taxon>Streptomyces</taxon>
    </lineage>
</organism>
<feature type="transmembrane region" description="Helical" evidence="7">
    <location>
        <begin position="79"/>
        <end position="97"/>
    </location>
</feature>
<evidence type="ECO:0000256" key="7">
    <source>
        <dbReference type="SAM" id="Phobius"/>
    </source>
</evidence>
<feature type="transmembrane region" description="Helical" evidence="7">
    <location>
        <begin position="233"/>
        <end position="252"/>
    </location>
</feature>
<feature type="transmembrane region" description="Helical" evidence="7">
    <location>
        <begin position="477"/>
        <end position="496"/>
    </location>
</feature>
<dbReference type="EMBL" id="JALDAY010000002">
    <property type="protein sequence ID" value="MCI3270489.1"/>
    <property type="molecule type" value="Genomic_DNA"/>
</dbReference>
<feature type="transmembrane region" description="Helical" evidence="7">
    <location>
        <begin position="145"/>
        <end position="168"/>
    </location>
</feature>
<reference evidence="8" key="1">
    <citation type="submission" date="2022-03" db="EMBL/GenBank/DDBJ databases">
        <title>Streptomyces 7R015 and 7R016 isolated from Barleria lupulina in Thailand.</title>
        <authorList>
            <person name="Kanchanasin P."/>
            <person name="Phongsopitanun W."/>
            <person name="Tanasupawat S."/>
        </authorList>
    </citation>
    <scope>NUCLEOTIDE SEQUENCE</scope>
    <source>
        <strain evidence="8">7R015</strain>
    </source>
</reference>
<evidence type="ECO:0000256" key="6">
    <source>
        <dbReference type="SAM" id="MobiDB-lite"/>
    </source>
</evidence>
<dbReference type="Proteomes" id="UP001165269">
    <property type="component" value="Unassembled WGS sequence"/>
</dbReference>
<gene>
    <name evidence="8" type="ORF">MQP27_05090</name>
</gene>
<evidence type="ECO:0000313" key="9">
    <source>
        <dbReference type="Proteomes" id="UP001165269"/>
    </source>
</evidence>
<feature type="transmembrane region" description="Helical" evidence="7">
    <location>
        <begin position="392"/>
        <end position="412"/>
    </location>
</feature>
<dbReference type="InterPro" id="IPR050833">
    <property type="entry name" value="Poly_Biosynth_Transport"/>
</dbReference>
<dbReference type="PANTHER" id="PTHR30250:SF11">
    <property type="entry name" value="O-ANTIGEN TRANSPORTER-RELATED"/>
    <property type="match status" value="1"/>
</dbReference>
<comment type="caution">
    <text evidence="8">The sequence shown here is derived from an EMBL/GenBank/DDBJ whole genome shotgun (WGS) entry which is preliminary data.</text>
</comment>
<feature type="transmembrane region" description="Helical" evidence="7">
    <location>
        <begin position="502"/>
        <end position="520"/>
    </location>
</feature>
<evidence type="ECO:0000256" key="3">
    <source>
        <dbReference type="ARBA" id="ARBA00022692"/>
    </source>
</evidence>
<feature type="transmembrane region" description="Helical" evidence="7">
    <location>
        <begin position="352"/>
        <end position="372"/>
    </location>
</feature>
<feature type="transmembrane region" description="Helical" evidence="7">
    <location>
        <begin position="313"/>
        <end position="332"/>
    </location>
</feature>
<feature type="transmembrane region" description="Helical" evidence="7">
    <location>
        <begin position="419"/>
        <end position="438"/>
    </location>
</feature>
<evidence type="ECO:0000256" key="5">
    <source>
        <dbReference type="ARBA" id="ARBA00023136"/>
    </source>
</evidence>
<evidence type="ECO:0000256" key="2">
    <source>
        <dbReference type="ARBA" id="ARBA00022475"/>
    </source>
</evidence>
<name>A0ABS9XZZ2_9ACTN</name>
<feature type="region of interest" description="Disordered" evidence="6">
    <location>
        <begin position="40"/>
        <end position="62"/>
    </location>
</feature>
<keyword evidence="3 7" id="KW-0812">Transmembrane</keyword>
<accession>A0ABS9XZZ2</accession>
<keyword evidence="4 7" id="KW-1133">Transmembrane helix</keyword>
<protein>
    <submittedName>
        <fullName evidence="8">Flippase</fullName>
    </submittedName>
</protein>
<feature type="transmembrane region" description="Helical" evidence="7">
    <location>
        <begin position="103"/>
        <end position="125"/>
    </location>
</feature>
<keyword evidence="2" id="KW-1003">Cell membrane</keyword>
<dbReference type="Pfam" id="PF13440">
    <property type="entry name" value="Polysacc_synt_3"/>
    <property type="match status" value="1"/>
</dbReference>
<keyword evidence="5 7" id="KW-0472">Membrane</keyword>
<sequence>MNHLRWSCCTQTATGLGRVPAPAASAACQGTPWLGLMWSRRPPRHDTGDGHPTPVGHRLPHDRPVHTARTALTLGIAEIIGKLSMLILTVGAARLLGVADFGVFSYALAIGTLAAVVPQWGYDIVVIQRASADPSRLRELLAELLAMRTLLVVLVFAVIGGLSGFTSLSGEQGTATGLLIVAAVLMDTYTEAYRSAAAALQRQSMMAAVHLAQRLLTAGAALLALFADTGLTGLAVAFLAGTVVGPVTAAVLMRRTGYGPRWREMSLAGLVDLNRGTWVIGVASLALMVLFRIDTVMIGWFAGPSEVGIYAATYRLLETTLFVSFVAARTIFPLMASSPEPERIRHFSEQGISMMAAVFVPYAVLLWCRGHTVLDVLYGHQFADAGTGMLAWLAPAPFLYGVSYLASYAIVAAGPTLRALTSSLIALAVNTGLNLALIPSYGGIAAAFTTSLSYGVYAAALILLGRARAGTPRLPRAMLASVTASALACGPLLAPWPFVPAVFAAAVVYVPAWLFVTQRVDPKQVQVLRRMLRRGRIA</sequence>
<proteinExistence type="predicted"/>
<evidence type="ECO:0000256" key="1">
    <source>
        <dbReference type="ARBA" id="ARBA00004651"/>
    </source>
</evidence>
<keyword evidence="9" id="KW-1185">Reference proteome</keyword>
<evidence type="ECO:0000313" key="8">
    <source>
        <dbReference type="EMBL" id="MCI3270489.1"/>
    </source>
</evidence>
<comment type="subcellular location">
    <subcellularLocation>
        <location evidence="1">Cell membrane</location>
        <topology evidence="1">Multi-pass membrane protein</topology>
    </subcellularLocation>
</comment>
<dbReference type="CDD" id="cd13128">
    <property type="entry name" value="MATE_Wzx_like"/>
    <property type="match status" value="1"/>
</dbReference>